<dbReference type="Ensembl" id="ENSEBUT00000018508.1">
    <property type="protein sequence ID" value="ENSEBUP00000017932.1"/>
    <property type="gene ID" value="ENSEBUG00000011204.1"/>
</dbReference>
<evidence type="ECO:0000259" key="3">
    <source>
        <dbReference type="Pfam" id="PF10482"/>
    </source>
</evidence>
<name>A0A8C4QN33_EPTBU</name>
<dbReference type="Pfam" id="PF10482">
    <property type="entry name" value="CtIP_N"/>
    <property type="match status" value="1"/>
</dbReference>
<evidence type="ECO:0000256" key="2">
    <source>
        <dbReference type="SAM" id="MobiDB-lite"/>
    </source>
</evidence>
<keyword evidence="5" id="KW-1185">Reference proteome</keyword>
<feature type="compositionally biased region" description="Polar residues" evidence="2">
    <location>
        <begin position="199"/>
        <end position="209"/>
    </location>
</feature>
<dbReference type="InterPro" id="IPR019518">
    <property type="entry name" value="CtIP_N"/>
</dbReference>
<reference evidence="4" key="1">
    <citation type="submission" date="2025-05" db="UniProtKB">
        <authorList>
            <consortium name="Ensembl"/>
        </authorList>
    </citation>
    <scope>IDENTIFICATION</scope>
</reference>
<dbReference type="AlphaFoldDB" id="A0A8C4QN33"/>
<organism evidence="4 5">
    <name type="scientific">Eptatretus burgeri</name>
    <name type="common">Inshore hagfish</name>
    <dbReference type="NCBI Taxonomy" id="7764"/>
    <lineage>
        <taxon>Eukaryota</taxon>
        <taxon>Metazoa</taxon>
        <taxon>Chordata</taxon>
        <taxon>Craniata</taxon>
        <taxon>Vertebrata</taxon>
        <taxon>Cyclostomata</taxon>
        <taxon>Myxini</taxon>
        <taxon>Myxiniformes</taxon>
        <taxon>Myxinidae</taxon>
        <taxon>Eptatretinae</taxon>
        <taxon>Eptatretus</taxon>
    </lineage>
</organism>
<evidence type="ECO:0000256" key="1">
    <source>
        <dbReference type="SAM" id="Coils"/>
    </source>
</evidence>
<feature type="coiled-coil region" evidence="1">
    <location>
        <begin position="102"/>
        <end position="154"/>
    </location>
</feature>
<evidence type="ECO:0000313" key="5">
    <source>
        <dbReference type="Proteomes" id="UP000694388"/>
    </source>
</evidence>
<accession>A0A8C4QN33</accession>
<dbReference type="Ensembl" id="ENSEBUT00000018523.1">
    <property type="protein sequence ID" value="ENSEBUP00000017944.1"/>
    <property type="gene ID" value="ENSEBUG00000011204.1"/>
</dbReference>
<evidence type="ECO:0000313" key="4">
    <source>
        <dbReference type="Ensembl" id="ENSEBUP00000017932.1"/>
    </source>
</evidence>
<sequence>MNMGDNLTNMMHLDVKADETLGSHANKENPPCKFDELLLRLRQLRQQEVDELKGKITFLRRQRHLDAQIVQKLRKTILELKDQLSDHPNIQNRQSVSACEKCMELELRNKRQEQEQEWIEEKHKKEISTIALEKGKLMEEMEKLKKELSTLQQADVRLWNAGVEKTRSGRRAIGLRKNMKEDESGLKDDEPKEDESSVFVANSQSQRRYSFSKRHQPRHRPYVTPDEHIPDFVPETLALDVTMPP</sequence>
<feature type="compositionally biased region" description="Basic and acidic residues" evidence="2">
    <location>
        <begin position="178"/>
        <end position="190"/>
    </location>
</feature>
<protein>
    <recommendedName>
        <fullName evidence="3">DNA endonuclease Ctp1 N-terminal domain-containing protein</fullName>
    </recommendedName>
</protein>
<feature type="compositionally biased region" description="Basic residues" evidence="2">
    <location>
        <begin position="210"/>
        <end position="221"/>
    </location>
</feature>
<feature type="region of interest" description="Disordered" evidence="2">
    <location>
        <begin position="172"/>
        <end position="229"/>
    </location>
</feature>
<dbReference type="Proteomes" id="UP000694388">
    <property type="component" value="Unplaced"/>
</dbReference>
<proteinExistence type="predicted"/>
<keyword evidence="1" id="KW-0175">Coiled coil</keyword>
<feature type="domain" description="DNA endonuclease Ctp1 N-terminal" evidence="3">
    <location>
        <begin position="34"/>
        <end position="148"/>
    </location>
</feature>